<feature type="non-terminal residue" evidence="1">
    <location>
        <position position="121"/>
    </location>
</feature>
<dbReference type="OrthoDB" id="6157630at2759"/>
<keyword evidence="3" id="KW-1185">Reference proteome</keyword>
<dbReference type="EMBL" id="KB307966">
    <property type="protein sequence ID" value="ELT98395.1"/>
    <property type="molecule type" value="Genomic_DNA"/>
</dbReference>
<dbReference type="AlphaFoldDB" id="R7U5I6"/>
<organism evidence="1">
    <name type="scientific">Capitella teleta</name>
    <name type="common">Polychaete worm</name>
    <dbReference type="NCBI Taxonomy" id="283909"/>
    <lineage>
        <taxon>Eukaryota</taxon>
        <taxon>Metazoa</taxon>
        <taxon>Spiralia</taxon>
        <taxon>Lophotrochozoa</taxon>
        <taxon>Annelida</taxon>
        <taxon>Polychaeta</taxon>
        <taxon>Sedentaria</taxon>
        <taxon>Scolecida</taxon>
        <taxon>Capitellidae</taxon>
        <taxon>Capitella</taxon>
    </lineage>
</organism>
<sequence length="121" mass="13805">MAIVFQNVIDSLPKDIRYKIRPRAEQLNGEEDANTVRFFSASDWRTTSLVPFWPENGPREPLEDDGGEPGYHREGFLHIQRAVAFGIIHAANSSADLNDTEILIKRYPYPPYLDDSFVVVL</sequence>
<evidence type="ECO:0000313" key="3">
    <source>
        <dbReference type="Proteomes" id="UP000014760"/>
    </source>
</evidence>
<protein>
    <submittedName>
        <fullName evidence="1 2">Uncharacterized protein</fullName>
    </submittedName>
</protein>
<dbReference type="EMBL" id="AMQN01049040">
    <property type="status" value="NOT_ANNOTATED_CDS"/>
    <property type="molecule type" value="Genomic_DNA"/>
</dbReference>
<proteinExistence type="predicted"/>
<reference evidence="3" key="1">
    <citation type="submission" date="2012-12" db="EMBL/GenBank/DDBJ databases">
        <authorList>
            <person name="Hellsten U."/>
            <person name="Grimwood J."/>
            <person name="Chapman J.A."/>
            <person name="Shapiro H."/>
            <person name="Aerts A."/>
            <person name="Otillar R.P."/>
            <person name="Terry A.Y."/>
            <person name="Boore J.L."/>
            <person name="Simakov O."/>
            <person name="Marletaz F."/>
            <person name="Cho S.-J."/>
            <person name="Edsinger-Gonzales E."/>
            <person name="Havlak P."/>
            <person name="Kuo D.-H."/>
            <person name="Larsson T."/>
            <person name="Lv J."/>
            <person name="Arendt D."/>
            <person name="Savage R."/>
            <person name="Osoegawa K."/>
            <person name="de Jong P."/>
            <person name="Lindberg D.R."/>
            <person name="Seaver E.C."/>
            <person name="Weisblat D.A."/>
            <person name="Putnam N.H."/>
            <person name="Grigoriev I.V."/>
            <person name="Rokhsar D.S."/>
        </authorList>
    </citation>
    <scope>NUCLEOTIDE SEQUENCE</scope>
    <source>
        <strain evidence="3">I ESC-2004</strain>
    </source>
</reference>
<dbReference type="STRING" id="283909.R7U5I6"/>
<accession>R7U5I6</accession>
<name>R7U5I6_CAPTE</name>
<reference evidence="1 3" key="2">
    <citation type="journal article" date="2013" name="Nature">
        <title>Insights into bilaterian evolution from three spiralian genomes.</title>
        <authorList>
            <person name="Simakov O."/>
            <person name="Marletaz F."/>
            <person name="Cho S.J."/>
            <person name="Edsinger-Gonzales E."/>
            <person name="Havlak P."/>
            <person name="Hellsten U."/>
            <person name="Kuo D.H."/>
            <person name="Larsson T."/>
            <person name="Lv J."/>
            <person name="Arendt D."/>
            <person name="Savage R."/>
            <person name="Osoegawa K."/>
            <person name="de Jong P."/>
            <person name="Grimwood J."/>
            <person name="Chapman J.A."/>
            <person name="Shapiro H."/>
            <person name="Aerts A."/>
            <person name="Otillar R.P."/>
            <person name="Terry A.Y."/>
            <person name="Boore J.L."/>
            <person name="Grigoriev I.V."/>
            <person name="Lindberg D.R."/>
            <person name="Seaver E.C."/>
            <person name="Weisblat D.A."/>
            <person name="Putnam N.H."/>
            <person name="Rokhsar D.S."/>
        </authorList>
    </citation>
    <scope>NUCLEOTIDE SEQUENCE</scope>
    <source>
        <strain evidence="1 3">I ESC-2004</strain>
    </source>
</reference>
<dbReference type="EnsemblMetazoa" id="CapteT207166">
    <property type="protein sequence ID" value="CapteP207166"/>
    <property type="gene ID" value="CapteG207166"/>
</dbReference>
<gene>
    <name evidence="1" type="ORF">CAPTEDRAFT_207166</name>
</gene>
<dbReference type="Proteomes" id="UP000014760">
    <property type="component" value="Unassembled WGS sequence"/>
</dbReference>
<evidence type="ECO:0000313" key="2">
    <source>
        <dbReference type="EnsemblMetazoa" id="CapteP207166"/>
    </source>
</evidence>
<evidence type="ECO:0000313" key="1">
    <source>
        <dbReference type="EMBL" id="ELT98395.1"/>
    </source>
</evidence>
<reference evidence="2" key="3">
    <citation type="submission" date="2015-06" db="UniProtKB">
        <authorList>
            <consortium name="EnsemblMetazoa"/>
        </authorList>
    </citation>
    <scope>IDENTIFICATION</scope>
</reference>
<dbReference type="HOGENOM" id="CLU_2043883_0_0_1"/>